<evidence type="ECO:0000256" key="3">
    <source>
        <dbReference type="ARBA" id="ARBA00023180"/>
    </source>
</evidence>
<dbReference type="PROSITE" id="PS00107">
    <property type="entry name" value="PROTEIN_KINASE_ATP"/>
    <property type="match status" value="1"/>
</dbReference>
<dbReference type="InterPro" id="IPR011009">
    <property type="entry name" value="Kinase-like_dom_sf"/>
</dbReference>
<evidence type="ECO:0000313" key="6">
    <source>
        <dbReference type="EMBL" id="SPD33490.1"/>
    </source>
</evidence>
<dbReference type="PANTHER" id="PTHR46008">
    <property type="entry name" value="LEAF RUST 10 DISEASE-RESISTANCE LOCUS RECEPTOR-LIKE PROTEIN KINASE-LIKE 1.4"/>
    <property type="match status" value="1"/>
</dbReference>
<feature type="binding site" evidence="4">
    <location>
        <position position="150"/>
    </location>
    <ligand>
        <name>ATP</name>
        <dbReference type="ChEBI" id="CHEBI:30616"/>
    </ligand>
</feature>
<dbReference type="PANTHER" id="PTHR46008:SF2">
    <property type="entry name" value="LEAF RUST 10 DISEASE-RESISTANCE LOCUS RECEPTOR-LIKE PROTEIN KINASE-LIKE 1.4"/>
    <property type="match status" value="1"/>
</dbReference>
<organism evidence="6">
    <name type="scientific">Fagus sylvatica</name>
    <name type="common">Beechnut</name>
    <dbReference type="NCBI Taxonomy" id="28930"/>
    <lineage>
        <taxon>Eukaryota</taxon>
        <taxon>Viridiplantae</taxon>
        <taxon>Streptophyta</taxon>
        <taxon>Embryophyta</taxon>
        <taxon>Tracheophyta</taxon>
        <taxon>Spermatophyta</taxon>
        <taxon>Magnoliopsida</taxon>
        <taxon>eudicotyledons</taxon>
        <taxon>Gunneridae</taxon>
        <taxon>Pentapetalae</taxon>
        <taxon>rosids</taxon>
        <taxon>fabids</taxon>
        <taxon>Fagales</taxon>
        <taxon>Fagaceae</taxon>
        <taxon>Fagus</taxon>
    </lineage>
</organism>
<evidence type="ECO:0000256" key="1">
    <source>
        <dbReference type="ARBA" id="ARBA00022741"/>
    </source>
</evidence>
<keyword evidence="1 4" id="KW-0547">Nucleotide-binding</keyword>
<dbReference type="GO" id="GO:0004672">
    <property type="term" value="F:protein kinase activity"/>
    <property type="evidence" value="ECO:0007669"/>
    <property type="project" value="InterPro"/>
</dbReference>
<feature type="domain" description="Protein kinase" evidence="5">
    <location>
        <begin position="122"/>
        <end position="250"/>
    </location>
</feature>
<dbReference type="InterPro" id="IPR001245">
    <property type="entry name" value="Ser-Thr/Tyr_kinase_cat_dom"/>
</dbReference>
<dbReference type="GO" id="GO:0005524">
    <property type="term" value="F:ATP binding"/>
    <property type="evidence" value="ECO:0007669"/>
    <property type="project" value="UniProtKB-UniRule"/>
</dbReference>
<dbReference type="FunFam" id="3.30.200.20:FF:000214">
    <property type="entry name" value="WAK1-OsWAK receptor-like cytoplasmic kinase (OsWAK-RLCK)"/>
    <property type="match status" value="1"/>
</dbReference>
<evidence type="ECO:0000256" key="2">
    <source>
        <dbReference type="ARBA" id="ARBA00022840"/>
    </source>
</evidence>
<reference evidence="6" key="1">
    <citation type="submission" date="2018-02" db="EMBL/GenBank/DDBJ databases">
        <authorList>
            <person name="Cohen D.B."/>
            <person name="Kent A.D."/>
        </authorList>
    </citation>
    <scope>NUCLEOTIDE SEQUENCE</scope>
</reference>
<gene>
    <name evidence="6" type="ORF">FSB_LOCUS61372</name>
</gene>
<dbReference type="Gene3D" id="3.30.200.20">
    <property type="entry name" value="Phosphorylase Kinase, domain 1"/>
    <property type="match status" value="1"/>
</dbReference>
<dbReference type="EMBL" id="OIVN01006458">
    <property type="protein sequence ID" value="SPD33490.1"/>
    <property type="molecule type" value="Genomic_DNA"/>
</dbReference>
<proteinExistence type="predicted"/>
<name>A0A2N9JAB8_FAGSY</name>
<keyword evidence="2 4" id="KW-0067">ATP-binding</keyword>
<keyword evidence="3" id="KW-0325">Glycoprotein</keyword>
<protein>
    <recommendedName>
        <fullName evidence="5">Protein kinase domain-containing protein</fullName>
    </recommendedName>
</protein>
<dbReference type="PROSITE" id="PS50011">
    <property type="entry name" value="PROTEIN_KINASE_DOM"/>
    <property type="match status" value="1"/>
</dbReference>
<dbReference type="AlphaFoldDB" id="A0A2N9JAB8"/>
<sequence>MSCKDNHNTYYYSHSNEGSPSSLSTCSIIQLPKREHSDKDTETKLPDKDELFSLLSAEFDLEVHVSHACRGCHHRGGQCGPDKMGNIFLSHSSERSEVEGGSVYFGVPVFSYSELEEATNNFDVEKELGDGGFGTVYHGKLHDGREVAVKRLYGHNYRRVEQFMNEIEILTRLRHKNLVSHYGCTSRHCRELLLVYEYIPNGTVADHIHGHQATPGSLTWPTRMSIAIETASALAYLHASDIIHKELQRI</sequence>
<dbReference type="InterPro" id="IPR032872">
    <property type="entry name" value="WAK_assoc_C"/>
</dbReference>
<dbReference type="Pfam" id="PF07714">
    <property type="entry name" value="PK_Tyr_Ser-Thr"/>
    <property type="match status" value="1"/>
</dbReference>
<dbReference type="Gene3D" id="1.10.510.10">
    <property type="entry name" value="Transferase(Phosphotransferase) domain 1"/>
    <property type="match status" value="1"/>
</dbReference>
<evidence type="ECO:0000259" key="5">
    <source>
        <dbReference type="PROSITE" id="PS50011"/>
    </source>
</evidence>
<dbReference type="SUPFAM" id="SSF56112">
    <property type="entry name" value="Protein kinase-like (PK-like)"/>
    <property type="match status" value="1"/>
</dbReference>
<accession>A0A2N9JAB8</accession>
<evidence type="ECO:0000256" key="4">
    <source>
        <dbReference type="PROSITE-ProRule" id="PRU10141"/>
    </source>
</evidence>
<dbReference type="InterPro" id="IPR017441">
    <property type="entry name" value="Protein_kinase_ATP_BS"/>
</dbReference>
<dbReference type="InterPro" id="IPR000719">
    <property type="entry name" value="Prot_kinase_dom"/>
</dbReference>
<dbReference type="Pfam" id="PF14380">
    <property type="entry name" value="WAK_assoc"/>
    <property type="match status" value="1"/>
</dbReference>